<dbReference type="CDD" id="cd00190">
    <property type="entry name" value="Tryp_SPc"/>
    <property type="match status" value="1"/>
</dbReference>
<evidence type="ECO:0000256" key="3">
    <source>
        <dbReference type="ARBA" id="ARBA00022825"/>
    </source>
</evidence>
<sequence>MSQMNVLHPKNIARCTAASWVTGYVKVSCGKHDLAKYEGEQRLQIKRVILHERYNRTLLANDIALLELKKDIVFNKDVSPICLPTADVKTGEICMTTGWGLTKGTGPANVLNQVALPVIDQATCRQKDWNGNLISNNNGDSGGPYVCRTDGSWRLSGVISWGYGCALPKKPGVYTRISKYVRWIEHKTGGTLANVIII</sequence>
<name>A0AAD9P6L7_RIDPI</name>
<dbReference type="InterPro" id="IPR001254">
    <property type="entry name" value="Trypsin_dom"/>
</dbReference>
<keyword evidence="1" id="KW-0645">Protease</keyword>
<evidence type="ECO:0000256" key="2">
    <source>
        <dbReference type="ARBA" id="ARBA00022801"/>
    </source>
</evidence>
<feature type="domain" description="Peptidase S1" evidence="4">
    <location>
        <begin position="13"/>
        <end position="189"/>
    </location>
</feature>
<dbReference type="GO" id="GO:0004252">
    <property type="term" value="F:serine-type endopeptidase activity"/>
    <property type="evidence" value="ECO:0007669"/>
    <property type="project" value="InterPro"/>
</dbReference>
<dbReference type="GO" id="GO:0006508">
    <property type="term" value="P:proteolysis"/>
    <property type="evidence" value="ECO:0007669"/>
    <property type="project" value="UniProtKB-KW"/>
</dbReference>
<dbReference type="InterPro" id="IPR009003">
    <property type="entry name" value="Peptidase_S1_PA"/>
</dbReference>
<keyword evidence="2" id="KW-0378">Hydrolase</keyword>
<evidence type="ECO:0000313" key="6">
    <source>
        <dbReference type="Proteomes" id="UP001209878"/>
    </source>
</evidence>
<evidence type="ECO:0000313" key="5">
    <source>
        <dbReference type="EMBL" id="KAK2189121.1"/>
    </source>
</evidence>
<dbReference type="Proteomes" id="UP001209878">
    <property type="component" value="Unassembled WGS sequence"/>
</dbReference>
<keyword evidence="3" id="KW-0720">Serine protease</keyword>
<dbReference type="PANTHER" id="PTHR24264">
    <property type="entry name" value="TRYPSIN-RELATED"/>
    <property type="match status" value="1"/>
</dbReference>
<organism evidence="5 6">
    <name type="scientific">Ridgeia piscesae</name>
    <name type="common">Tubeworm</name>
    <dbReference type="NCBI Taxonomy" id="27915"/>
    <lineage>
        <taxon>Eukaryota</taxon>
        <taxon>Metazoa</taxon>
        <taxon>Spiralia</taxon>
        <taxon>Lophotrochozoa</taxon>
        <taxon>Annelida</taxon>
        <taxon>Polychaeta</taxon>
        <taxon>Sedentaria</taxon>
        <taxon>Canalipalpata</taxon>
        <taxon>Sabellida</taxon>
        <taxon>Siboglinidae</taxon>
        <taxon>Ridgeia</taxon>
    </lineage>
</organism>
<gene>
    <name evidence="5" type="ORF">NP493_115g12029</name>
</gene>
<dbReference type="PROSITE" id="PS50240">
    <property type="entry name" value="TRYPSIN_DOM"/>
    <property type="match status" value="1"/>
</dbReference>
<comment type="caution">
    <text evidence="5">The sequence shown here is derived from an EMBL/GenBank/DDBJ whole genome shotgun (WGS) entry which is preliminary data.</text>
</comment>
<accession>A0AAD9P6L7</accession>
<evidence type="ECO:0000256" key="1">
    <source>
        <dbReference type="ARBA" id="ARBA00022670"/>
    </source>
</evidence>
<dbReference type="AlphaFoldDB" id="A0AAD9P6L7"/>
<keyword evidence="6" id="KW-1185">Reference proteome</keyword>
<proteinExistence type="predicted"/>
<dbReference type="InterPro" id="IPR050127">
    <property type="entry name" value="Serine_Proteases_S1"/>
</dbReference>
<evidence type="ECO:0000259" key="4">
    <source>
        <dbReference type="PROSITE" id="PS50240"/>
    </source>
</evidence>
<dbReference type="Gene3D" id="2.40.10.10">
    <property type="entry name" value="Trypsin-like serine proteases"/>
    <property type="match status" value="1"/>
</dbReference>
<dbReference type="SUPFAM" id="SSF50494">
    <property type="entry name" value="Trypsin-like serine proteases"/>
    <property type="match status" value="1"/>
</dbReference>
<dbReference type="PANTHER" id="PTHR24264:SF83">
    <property type="entry name" value="COMPLEMENT FACTOR I"/>
    <property type="match status" value="1"/>
</dbReference>
<protein>
    <recommendedName>
        <fullName evidence="4">Peptidase S1 domain-containing protein</fullName>
    </recommendedName>
</protein>
<dbReference type="GO" id="GO:0005615">
    <property type="term" value="C:extracellular space"/>
    <property type="evidence" value="ECO:0007669"/>
    <property type="project" value="TreeGrafter"/>
</dbReference>
<dbReference type="EMBL" id="JAODUO010000114">
    <property type="protein sequence ID" value="KAK2189121.1"/>
    <property type="molecule type" value="Genomic_DNA"/>
</dbReference>
<dbReference type="SMART" id="SM00020">
    <property type="entry name" value="Tryp_SPc"/>
    <property type="match status" value="1"/>
</dbReference>
<reference evidence="5" key="1">
    <citation type="journal article" date="2023" name="Mol. Biol. Evol.">
        <title>Third-Generation Sequencing Reveals the Adaptive Role of the Epigenome in Three Deep-Sea Polychaetes.</title>
        <authorList>
            <person name="Perez M."/>
            <person name="Aroh O."/>
            <person name="Sun Y."/>
            <person name="Lan Y."/>
            <person name="Juniper S.K."/>
            <person name="Young C.R."/>
            <person name="Angers B."/>
            <person name="Qian P.Y."/>
        </authorList>
    </citation>
    <scope>NUCLEOTIDE SEQUENCE</scope>
    <source>
        <strain evidence="5">R07B-5</strain>
    </source>
</reference>
<dbReference type="InterPro" id="IPR043504">
    <property type="entry name" value="Peptidase_S1_PA_chymotrypsin"/>
</dbReference>
<dbReference type="Pfam" id="PF00089">
    <property type="entry name" value="Trypsin"/>
    <property type="match status" value="1"/>
</dbReference>